<gene>
    <name evidence="1" type="ORF">C1I98_14010</name>
</gene>
<dbReference type="Proteomes" id="UP000248544">
    <property type="component" value="Unassembled WGS sequence"/>
</dbReference>
<evidence type="ECO:0000313" key="1">
    <source>
        <dbReference type="EMBL" id="PZG46976.1"/>
    </source>
</evidence>
<name>A0A2W2GB49_9ACTN</name>
<accession>A0A2W2GB49</accession>
<evidence type="ECO:0000313" key="2">
    <source>
        <dbReference type="Proteomes" id="UP000248544"/>
    </source>
</evidence>
<organism evidence="1 2">
    <name type="scientific">Spongiactinospora gelatinilytica</name>
    <dbReference type="NCBI Taxonomy" id="2666298"/>
    <lineage>
        <taxon>Bacteria</taxon>
        <taxon>Bacillati</taxon>
        <taxon>Actinomycetota</taxon>
        <taxon>Actinomycetes</taxon>
        <taxon>Streptosporangiales</taxon>
        <taxon>Streptosporangiaceae</taxon>
        <taxon>Spongiactinospora</taxon>
    </lineage>
</organism>
<dbReference type="EMBL" id="POUA01000091">
    <property type="protein sequence ID" value="PZG46976.1"/>
    <property type="molecule type" value="Genomic_DNA"/>
</dbReference>
<dbReference type="RefSeq" id="WP_111167609.1">
    <property type="nucleotide sequence ID" value="NZ_POUA01000091.1"/>
</dbReference>
<proteinExistence type="predicted"/>
<reference evidence="1 2" key="1">
    <citation type="submission" date="2018-01" db="EMBL/GenBank/DDBJ databases">
        <title>Draft genome sequence of Sphaerisporangium sp. 7K107.</title>
        <authorList>
            <person name="Sahin N."/>
            <person name="Saygin H."/>
            <person name="Ay H."/>
        </authorList>
    </citation>
    <scope>NUCLEOTIDE SEQUENCE [LARGE SCALE GENOMIC DNA]</scope>
    <source>
        <strain evidence="1 2">7K107</strain>
    </source>
</reference>
<feature type="non-terminal residue" evidence="1">
    <location>
        <position position="107"/>
    </location>
</feature>
<dbReference type="AlphaFoldDB" id="A0A2W2GB49"/>
<keyword evidence="2" id="KW-1185">Reference proteome</keyword>
<sequence>MTGDDLLIAALHLAASRDPVPGHVTGAAKDAYRLRVPGAVTARPIPAPPAIGTRAGAGDYRRLRFAADGLIVDMEVVASAGAIDVAGRVIPHPGPGGHVEIRALHDT</sequence>
<protein>
    <submittedName>
        <fullName evidence="1">Uncharacterized protein</fullName>
    </submittedName>
</protein>
<comment type="caution">
    <text evidence="1">The sequence shown here is derived from an EMBL/GenBank/DDBJ whole genome shotgun (WGS) entry which is preliminary data.</text>
</comment>